<feature type="transmembrane region" description="Helical" evidence="1">
    <location>
        <begin position="83"/>
        <end position="105"/>
    </location>
</feature>
<evidence type="ECO:0000256" key="1">
    <source>
        <dbReference type="SAM" id="Phobius"/>
    </source>
</evidence>
<feature type="domain" description="DUF1468" evidence="2">
    <location>
        <begin position="11"/>
        <end position="142"/>
    </location>
</feature>
<name>A0A369TQP0_9RHOB</name>
<keyword evidence="1" id="KW-0472">Membrane</keyword>
<evidence type="ECO:0000313" key="4">
    <source>
        <dbReference type="Proteomes" id="UP000253977"/>
    </source>
</evidence>
<keyword evidence="4" id="KW-1185">Reference proteome</keyword>
<gene>
    <name evidence="3" type="ORF">DU478_02595</name>
</gene>
<dbReference type="AlphaFoldDB" id="A0A369TQP0"/>
<reference evidence="3 4" key="1">
    <citation type="submission" date="2018-07" db="EMBL/GenBank/DDBJ databases">
        <title>Thalassococcus profundi sp. nov., a marine bacterium isolated from deep seawater of Okinawa Trough.</title>
        <authorList>
            <person name="Yu M."/>
        </authorList>
    </citation>
    <scope>NUCLEOTIDE SEQUENCE [LARGE SCALE GENOMIC DNA]</scope>
    <source>
        <strain evidence="3 4">WRAS1</strain>
    </source>
</reference>
<dbReference type="Proteomes" id="UP000253977">
    <property type="component" value="Unassembled WGS sequence"/>
</dbReference>
<feature type="transmembrane region" description="Helical" evidence="1">
    <location>
        <begin position="117"/>
        <end position="139"/>
    </location>
</feature>
<proteinExistence type="predicted"/>
<accession>A0A369TQP0</accession>
<dbReference type="InterPro" id="IPR009936">
    <property type="entry name" value="DUF1468"/>
</dbReference>
<comment type="caution">
    <text evidence="3">The sequence shown here is derived from an EMBL/GenBank/DDBJ whole genome shotgun (WGS) entry which is preliminary data.</text>
</comment>
<evidence type="ECO:0000259" key="2">
    <source>
        <dbReference type="Pfam" id="PF07331"/>
    </source>
</evidence>
<feature type="transmembrane region" description="Helical" evidence="1">
    <location>
        <begin position="40"/>
        <end position="62"/>
    </location>
</feature>
<keyword evidence="1" id="KW-0812">Transmembrane</keyword>
<dbReference type="RefSeq" id="WP_114509378.1">
    <property type="nucleotide sequence ID" value="NZ_QPMK01000002.1"/>
</dbReference>
<protein>
    <submittedName>
        <fullName evidence="3">Tripartite tricarboxylate transporter TctB family protein</fullName>
    </submittedName>
</protein>
<organism evidence="3 4">
    <name type="scientific">Thalassococcus profundi</name>
    <dbReference type="NCBI Taxonomy" id="2282382"/>
    <lineage>
        <taxon>Bacteria</taxon>
        <taxon>Pseudomonadati</taxon>
        <taxon>Pseudomonadota</taxon>
        <taxon>Alphaproteobacteria</taxon>
        <taxon>Rhodobacterales</taxon>
        <taxon>Roseobacteraceae</taxon>
        <taxon>Thalassococcus</taxon>
    </lineage>
</organism>
<evidence type="ECO:0000313" key="3">
    <source>
        <dbReference type="EMBL" id="RDD67563.1"/>
    </source>
</evidence>
<sequence>MPFKMRKDLGAGLIALAIGIAVCAISLTYRIGTPARMGPGLVPLVLGVVLVLSGIGAILTGLRNQELATEMRLRPMIMVTLSLIVFALTVERLGFVPASALLIVLSGLSESPPNWRALAILCVVLIPAAYFLFIVLLGIPAPAFDWNVR</sequence>
<keyword evidence="1" id="KW-1133">Transmembrane helix</keyword>
<dbReference type="OrthoDB" id="5186924at2"/>
<dbReference type="Pfam" id="PF07331">
    <property type="entry name" value="TctB"/>
    <property type="match status" value="1"/>
</dbReference>
<dbReference type="EMBL" id="QPMK01000002">
    <property type="protein sequence ID" value="RDD67563.1"/>
    <property type="molecule type" value="Genomic_DNA"/>
</dbReference>